<dbReference type="PIRSF" id="PIRSF028498">
    <property type="entry name" value="UCP028498"/>
    <property type="match status" value="1"/>
</dbReference>
<evidence type="ECO:0000313" key="1">
    <source>
        <dbReference type="EMBL" id="SPB14854.1"/>
    </source>
</evidence>
<protein>
    <recommendedName>
        <fullName evidence="3">DUF2255 family protein</fullName>
    </recommendedName>
</protein>
<keyword evidence="2" id="KW-1185">Reference proteome</keyword>
<dbReference type="AlphaFoldDB" id="A0A2U3I412"/>
<dbReference type="InterPro" id="IPR016888">
    <property type="entry name" value="UCP028498"/>
</dbReference>
<gene>
    <name evidence="1" type="ORF">NOV72_02085</name>
</gene>
<accession>A0A2U3I412</accession>
<dbReference type="Proteomes" id="UP000238169">
    <property type="component" value="Unassembled WGS sequence"/>
</dbReference>
<evidence type="ECO:0000313" key="2">
    <source>
        <dbReference type="Proteomes" id="UP000238169"/>
    </source>
</evidence>
<organism evidence="1 2">
    <name type="scientific">Caballeronia novacaledonica</name>
    <dbReference type="NCBI Taxonomy" id="1544861"/>
    <lineage>
        <taxon>Bacteria</taxon>
        <taxon>Pseudomonadati</taxon>
        <taxon>Pseudomonadota</taxon>
        <taxon>Betaproteobacteria</taxon>
        <taxon>Burkholderiales</taxon>
        <taxon>Burkholderiaceae</taxon>
        <taxon>Caballeronia</taxon>
    </lineage>
</organism>
<sequence>MGMWTRSELERIAASDDLYIAPFREDHKTYGTPTWIWSVIVDGHLYVRAYNGEASRWYQAAIRQGAGRITVAGTTRDVSFAGARGAINDQVDEAYRLKYGKSPYLAPMIDERVRVTTINILPAD</sequence>
<dbReference type="EMBL" id="OGTP01000005">
    <property type="protein sequence ID" value="SPB14854.1"/>
    <property type="molecule type" value="Genomic_DNA"/>
</dbReference>
<proteinExistence type="predicted"/>
<name>A0A2U3I412_9BURK</name>
<reference evidence="2" key="1">
    <citation type="submission" date="2018-01" db="EMBL/GenBank/DDBJ databases">
        <authorList>
            <person name="Peeters C."/>
        </authorList>
    </citation>
    <scope>NUCLEOTIDE SEQUENCE [LARGE SCALE GENOMIC DNA]</scope>
</reference>
<dbReference type="Pfam" id="PF10012">
    <property type="entry name" value="DUF2255"/>
    <property type="match status" value="1"/>
</dbReference>
<dbReference type="RefSeq" id="WP_106854529.1">
    <property type="nucleotide sequence ID" value="NZ_OGTP01000005.1"/>
</dbReference>
<dbReference type="OrthoDB" id="162563at2"/>
<evidence type="ECO:0008006" key="3">
    <source>
        <dbReference type="Google" id="ProtNLM"/>
    </source>
</evidence>